<evidence type="ECO:0000313" key="6">
    <source>
        <dbReference type="Proteomes" id="UP000717696"/>
    </source>
</evidence>
<dbReference type="InterPro" id="IPR001077">
    <property type="entry name" value="COMT_C"/>
</dbReference>
<gene>
    <name evidence="5" type="ORF">B0J13DRAFT_514248</name>
</gene>
<keyword evidence="6" id="KW-1185">Reference proteome</keyword>
<dbReference type="InterPro" id="IPR016461">
    <property type="entry name" value="COMT-like"/>
</dbReference>
<dbReference type="SUPFAM" id="SSF46785">
    <property type="entry name" value="Winged helix' DNA-binding domain"/>
    <property type="match status" value="1"/>
</dbReference>
<reference evidence="5" key="1">
    <citation type="journal article" date="2021" name="Nat. Commun.">
        <title>Genetic determinants of endophytism in the Arabidopsis root mycobiome.</title>
        <authorList>
            <person name="Mesny F."/>
            <person name="Miyauchi S."/>
            <person name="Thiergart T."/>
            <person name="Pickel B."/>
            <person name="Atanasova L."/>
            <person name="Karlsson M."/>
            <person name="Huettel B."/>
            <person name="Barry K.W."/>
            <person name="Haridas S."/>
            <person name="Chen C."/>
            <person name="Bauer D."/>
            <person name="Andreopoulos W."/>
            <person name="Pangilinan J."/>
            <person name="LaButti K."/>
            <person name="Riley R."/>
            <person name="Lipzen A."/>
            <person name="Clum A."/>
            <person name="Drula E."/>
            <person name="Henrissat B."/>
            <person name="Kohler A."/>
            <person name="Grigoriev I.V."/>
            <person name="Martin F.M."/>
            <person name="Hacquard S."/>
        </authorList>
    </citation>
    <scope>NUCLEOTIDE SEQUENCE</scope>
    <source>
        <strain evidence="5">MPI-CAGE-AT-0021</strain>
    </source>
</reference>
<feature type="domain" description="O-methyltransferase C-terminal" evidence="4">
    <location>
        <begin position="266"/>
        <end position="405"/>
    </location>
</feature>
<organism evidence="5 6">
    <name type="scientific">Dactylonectria estremocensis</name>
    <dbReference type="NCBI Taxonomy" id="1079267"/>
    <lineage>
        <taxon>Eukaryota</taxon>
        <taxon>Fungi</taxon>
        <taxon>Dikarya</taxon>
        <taxon>Ascomycota</taxon>
        <taxon>Pezizomycotina</taxon>
        <taxon>Sordariomycetes</taxon>
        <taxon>Hypocreomycetidae</taxon>
        <taxon>Hypocreales</taxon>
        <taxon>Nectriaceae</taxon>
        <taxon>Dactylonectria</taxon>
    </lineage>
</organism>
<evidence type="ECO:0000256" key="1">
    <source>
        <dbReference type="ARBA" id="ARBA00022603"/>
    </source>
</evidence>
<sequence length="431" mass="48545">MATSNGTGSIGSQEVIDVSIASSPCDIDVVPSLLDDISALGKDLSGDDRDGRLTLLEKARCLVRALETPRETMLKHCGAQTASFFCLALGNDVGLFKQMATGGGSPSKVESLAKALEFEVDLLRELSRWRILRHLAAMGYICQTGPDEYKPTNFSKAMAIPIVADGYPLYAYAKIEPMAYFHKWLKMNGYKSPKDLSNNPQTFGHRTDLPFFDWLQANPPYATVFNNHMGGYRLGRPSWMDPEVYPVEDNLISGFDHGDNDGKPVMLVDIGGSYGHDLAEFRRKYPNAPGRLVLQDLPRVLDKITSLEEEIERMPYDFLTPQPIKGARAYYTHQILHDYPDDRCVEIVKQVKEAMIPGYSKFLLNEHVIPAMGANWEATYLDLYMMVMFSARERTEDDWRELLEKRCGLQICKFWDPGHGVEAIIECQLPQ</sequence>
<dbReference type="Proteomes" id="UP000717696">
    <property type="component" value="Unassembled WGS sequence"/>
</dbReference>
<dbReference type="PROSITE" id="PS51683">
    <property type="entry name" value="SAM_OMT_II"/>
    <property type="match status" value="1"/>
</dbReference>
<dbReference type="Gene3D" id="3.40.50.150">
    <property type="entry name" value="Vaccinia Virus protein VP39"/>
    <property type="match status" value="1"/>
</dbReference>
<dbReference type="InterPro" id="IPR036390">
    <property type="entry name" value="WH_DNA-bd_sf"/>
</dbReference>
<dbReference type="Gene3D" id="1.10.10.10">
    <property type="entry name" value="Winged helix-like DNA-binding domain superfamily/Winged helix DNA-binding domain"/>
    <property type="match status" value="1"/>
</dbReference>
<accession>A0A9P9IEK8</accession>
<keyword evidence="3" id="KW-0949">S-adenosyl-L-methionine</keyword>
<dbReference type="EMBL" id="JAGMUU010000035">
    <property type="protein sequence ID" value="KAH7116585.1"/>
    <property type="molecule type" value="Genomic_DNA"/>
</dbReference>
<dbReference type="PANTHER" id="PTHR43712:SF17">
    <property type="entry name" value="O-METHYLTRANSFERASE"/>
    <property type="match status" value="1"/>
</dbReference>
<dbReference type="OrthoDB" id="3340390at2759"/>
<evidence type="ECO:0000256" key="3">
    <source>
        <dbReference type="ARBA" id="ARBA00022691"/>
    </source>
</evidence>
<evidence type="ECO:0000256" key="2">
    <source>
        <dbReference type="ARBA" id="ARBA00022679"/>
    </source>
</evidence>
<evidence type="ECO:0000313" key="5">
    <source>
        <dbReference type="EMBL" id="KAH7116585.1"/>
    </source>
</evidence>
<protein>
    <submittedName>
        <fullName evidence="5">S-adenosyl-L-methionine-dependent methyltransferase</fullName>
    </submittedName>
</protein>
<evidence type="ECO:0000259" key="4">
    <source>
        <dbReference type="Pfam" id="PF00891"/>
    </source>
</evidence>
<dbReference type="AlphaFoldDB" id="A0A9P9IEK8"/>
<dbReference type="InterPro" id="IPR029063">
    <property type="entry name" value="SAM-dependent_MTases_sf"/>
</dbReference>
<keyword evidence="2" id="KW-0808">Transferase</keyword>
<dbReference type="GO" id="GO:0008171">
    <property type="term" value="F:O-methyltransferase activity"/>
    <property type="evidence" value="ECO:0007669"/>
    <property type="project" value="InterPro"/>
</dbReference>
<proteinExistence type="predicted"/>
<dbReference type="InterPro" id="IPR036388">
    <property type="entry name" value="WH-like_DNA-bd_sf"/>
</dbReference>
<dbReference type="SUPFAM" id="SSF53335">
    <property type="entry name" value="S-adenosyl-L-methionine-dependent methyltransferases"/>
    <property type="match status" value="1"/>
</dbReference>
<keyword evidence="1 5" id="KW-0489">Methyltransferase</keyword>
<dbReference type="PANTHER" id="PTHR43712">
    <property type="entry name" value="PUTATIVE (AFU_ORTHOLOGUE AFUA_4G14580)-RELATED"/>
    <property type="match status" value="1"/>
</dbReference>
<name>A0A9P9IEK8_9HYPO</name>
<comment type="caution">
    <text evidence="5">The sequence shown here is derived from an EMBL/GenBank/DDBJ whole genome shotgun (WGS) entry which is preliminary data.</text>
</comment>
<dbReference type="GO" id="GO:0032259">
    <property type="term" value="P:methylation"/>
    <property type="evidence" value="ECO:0007669"/>
    <property type="project" value="UniProtKB-KW"/>
</dbReference>
<dbReference type="Pfam" id="PF00891">
    <property type="entry name" value="Methyltransf_2"/>
    <property type="match status" value="1"/>
</dbReference>